<dbReference type="EMBL" id="JAACXV010000014">
    <property type="protein sequence ID" value="KAF7287309.1"/>
    <property type="molecule type" value="Genomic_DNA"/>
</dbReference>
<organism evidence="2 3">
    <name type="scientific">Rhynchophorus ferrugineus</name>
    <name type="common">Red palm weevil</name>
    <name type="synonym">Curculio ferrugineus</name>
    <dbReference type="NCBI Taxonomy" id="354439"/>
    <lineage>
        <taxon>Eukaryota</taxon>
        <taxon>Metazoa</taxon>
        <taxon>Ecdysozoa</taxon>
        <taxon>Arthropoda</taxon>
        <taxon>Hexapoda</taxon>
        <taxon>Insecta</taxon>
        <taxon>Pterygota</taxon>
        <taxon>Neoptera</taxon>
        <taxon>Endopterygota</taxon>
        <taxon>Coleoptera</taxon>
        <taxon>Polyphaga</taxon>
        <taxon>Cucujiformia</taxon>
        <taxon>Curculionidae</taxon>
        <taxon>Dryophthorinae</taxon>
        <taxon>Rhynchophorus</taxon>
    </lineage>
</organism>
<dbReference type="Proteomes" id="UP000625711">
    <property type="component" value="Unassembled WGS sequence"/>
</dbReference>
<evidence type="ECO:0000313" key="3">
    <source>
        <dbReference type="Proteomes" id="UP000625711"/>
    </source>
</evidence>
<keyword evidence="3" id="KW-1185">Reference proteome</keyword>
<dbReference type="AlphaFoldDB" id="A0A834MPG2"/>
<gene>
    <name evidence="2" type="ORF">GWI33_001674</name>
</gene>
<reference evidence="2" key="1">
    <citation type="submission" date="2020-08" db="EMBL/GenBank/DDBJ databases">
        <title>Genome sequencing and assembly of the red palm weevil Rhynchophorus ferrugineus.</title>
        <authorList>
            <person name="Dias G.B."/>
            <person name="Bergman C.M."/>
            <person name="Manee M."/>
        </authorList>
    </citation>
    <scope>NUCLEOTIDE SEQUENCE</scope>
    <source>
        <strain evidence="2">AA-2017</strain>
        <tissue evidence="2">Whole larva</tissue>
    </source>
</reference>
<feature type="compositionally biased region" description="Polar residues" evidence="1">
    <location>
        <begin position="18"/>
        <end position="29"/>
    </location>
</feature>
<evidence type="ECO:0000313" key="2">
    <source>
        <dbReference type="EMBL" id="KAF7287309.1"/>
    </source>
</evidence>
<proteinExistence type="predicted"/>
<sequence length="85" mass="9415">MSSSARNRWTDDPIACQKNPNTSGLAPQSFAHTSNLFSKNSLQMQHNPIIPITGSCQRRCYLAANLSEYPPPPPKKKRAYGQGKL</sequence>
<evidence type="ECO:0000256" key="1">
    <source>
        <dbReference type="SAM" id="MobiDB-lite"/>
    </source>
</evidence>
<name>A0A834MPG2_RHYFE</name>
<feature type="region of interest" description="Disordered" evidence="1">
    <location>
        <begin position="66"/>
        <end position="85"/>
    </location>
</feature>
<protein>
    <submittedName>
        <fullName evidence="2">Uncharacterized protein</fullName>
    </submittedName>
</protein>
<comment type="caution">
    <text evidence="2">The sequence shown here is derived from an EMBL/GenBank/DDBJ whole genome shotgun (WGS) entry which is preliminary data.</text>
</comment>
<feature type="region of interest" description="Disordered" evidence="1">
    <location>
        <begin position="1"/>
        <end position="29"/>
    </location>
</feature>
<accession>A0A834MPG2</accession>